<feature type="transmembrane region" description="Helical" evidence="1">
    <location>
        <begin position="239"/>
        <end position="260"/>
    </location>
</feature>
<dbReference type="GeneID" id="300654711"/>
<dbReference type="GO" id="GO:0006824">
    <property type="term" value="P:cobalt ion transport"/>
    <property type="evidence" value="ECO:0007669"/>
    <property type="project" value="UniProtKB-KW"/>
</dbReference>
<dbReference type="OrthoDB" id="8266312at2"/>
<dbReference type="EMBL" id="WXYQ01000006">
    <property type="protein sequence ID" value="NBG96001.1"/>
    <property type="molecule type" value="Genomic_DNA"/>
</dbReference>
<dbReference type="GO" id="GO:0046583">
    <property type="term" value="F:monoatomic cation efflux transmembrane transporter activity"/>
    <property type="evidence" value="ECO:0007669"/>
    <property type="project" value="TreeGrafter"/>
</dbReference>
<dbReference type="AlphaFoldDB" id="A0A845QD75"/>
<dbReference type="RefSeq" id="WP_160587893.1">
    <property type="nucleotide sequence ID" value="NZ_BMHN01000001.1"/>
</dbReference>
<dbReference type="GO" id="GO:0005886">
    <property type="term" value="C:plasma membrane"/>
    <property type="evidence" value="ECO:0007669"/>
    <property type="project" value="UniProtKB-SubCell"/>
</dbReference>
<feature type="transmembrane region" description="Helical" evidence="1">
    <location>
        <begin position="304"/>
        <end position="325"/>
    </location>
</feature>
<proteinExistence type="predicted"/>
<feature type="transmembrane region" description="Helical" evidence="1">
    <location>
        <begin position="172"/>
        <end position="195"/>
    </location>
</feature>
<dbReference type="PANTHER" id="PTHR40659">
    <property type="entry name" value="NICKEL/COBALT EFFLUX SYSTEM RCNA"/>
    <property type="match status" value="1"/>
</dbReference>
<dbReference type="Proteomes" id="UP000470384">
    <property type="component" value="Unassembled WGS sequence"/>
</dbReference>
<dbReference type="GO" id="GO:0010045">
    <property type="term" value="P:response to nickel cation"/>
    <property type="evidence" value="ECO:0007669"/>
    <property type="project" value="TreeGrafter"/>
</dbReference>
<feature type="transmembrane region" description="Helical" evidence="1">
    <location>
        <begin position="138"/>
        <end position="160"/>
    </location>
</feature>
<reference evidence="2 3" key="1">
    <citation type="journal article" date="2016" name="Int. J. Syst. Evol. Microbiol.">
        <title>Pyruvatibacter mobilis gen. nov., sp. nov., a marine bacterium from the culture broth of Picochlorum sp. 122.</title>
        <authorList>
            <person name="Wang G."/>
            <person name="Tang M."/>
            <person name="Wu H."/>
            <person name="Dai S."/>
            <person name="Li T."/>
            <person name="Chen C."/>
            <person name="He H."/>
            <person name="Fan J."/>
            <person name="Xiang W."/>
            <person name="Li X."/>
        </authorList>
    </citation>
    <scope>NUCLEOTIDE SEQUENCE [LARGE SCALE GENOMIC DNA]</scope>
    <source>
        <strain evidence="2 3">GYP-11</strain>
    </source>
</reference>
<keyword evidence="1" id="KW-0812">Transmembrane</keyword>
<keyword evidence="3" id="KW-1185">Reference proteome</keyword>
<name>A0A845QD75_9HYPH</name>
<evidence type="ECO:0000313" key="3">
    <source>
        <dbReference type="Proteomes" id="UP000470384"/>
    </source>
</evidence>
<gene>
    <name evidence="2" type="ORF">GTQ45_09690</name>
</gene>
<protein>
    <recommendedName>
        <fullName evidence="4">Nickel/cobalt efflux system</fullName>
    </recommendedName>
</protein>
<evidence type="ECO:0000256" key="1">
    <source>
        <dbReference type="SAM" id="Phobius"/>
    </source>
</evidence>
<dbReference type="PANTHER" id="PTHR40659:SF1">
    <property type="entry name" value="NICKEL_COBALT EFFLUX SYSTEM RCNA"/>
    <property type="match status" value="1"/>
</dbReference>
<evidence type="ECO:0008006" key="4">
    <source>
        <dbReference type="Google" id="ProtNLM"/>
    </source>
</evidence>
<evidence type="ECO:0000313" key="2">
    <source>
        <dbReference type="EMBL" id="NBG96001.1"/>
    </source>
</evidence>
<keyword evidence="1" id="KW-1133">Transmembrane helix</keyword>
<feature type="transmembrane region" description="Helical" evidence="1">
    <location>
        <begin position="266"/>
        <end position="292"/>
    </location>
</feature>
<sequence length="330" mass="33032">MEDITNLNGHSDAMKTCSLHAAMPVLVALAAATVLLWPEGAAACTTCAGMYTEFSLMGEIIYQVEKVHSGMMQALAGAEAAAQSGRMTQAALLPLGLGFSYGALHALGPGHGKLVVAGYFAGRTAPAREALRMAGEIAVLHVGSAALIAILAAILLGGVIDASGPAFLTVKLISYALIAAAGAMMLYRAAALWLAPRGIALPWPGGIAQAGCGCGHDHEHDHDHAHTHTAVSSARERGLLSLAVGAVPCTGALIAVLFALASGAWLLGLLAVAAISLGMGVTLAGVGLFTIWTRGSIAPGSSTALSGFSAAGGMLVMLVGAALFYGTAAA</sequence>
<organism evidence="2 3">
    <name type="scientific">Pyruvatibacter mobilis</name>
    <dbReference type="NCBI Taxonomy" id="1712261"/>
    <lineage>
        <taxon>Bacteria</taxon>
        <taxon>Pseudomonadati</taxon>
        <taxon>Pseudomonadota</taxon>
        <taxon>Alphaproteobacteria</taxon>
        <taxon>Hyphomicrobiales</taxon>
        <taxon>Parvibaculaceae</taxon>
        <taxon>Pyruvatibacter</taxon>
    </lineage>
</organism>
<dbReference type="GO" id="GO:0032025">
    <property type="term" value="P:response to cobalt ion"/>
    <property type="evidence" value="ECO:0007669"/>
    <property type="project" value="TreeGrafter"/>
</dbReference>
<accession>A0A845QD75</accession>
<dbReference type="InterPro" id="IPR051224">
    <property type="entry name" value="NiCoT_RcnA"/>
</dbReference>
<keyword evidence="1" id="KW-0472">Membrane</keyword>
<comment type="caution">
    <text evidence="2">The sequence shown here is derived from an EMBL/GenBank/DDBJ whole genome shotgun (WGS) entry which is preliminary data.</text>
</comment>
<dbReference type="GO" id="GO:0015099">
    <property type="term" value="F:nickel cation transmembrane transporter activity"/>
    <property type="evidence" value="ECO:0007669"/>
    <property type="project" value="TreeGrafter"/>
</dbReference>